<dbReference type="FunCoup" id="A0A3Q1MNB6">
    <property type="interactions" value="210"/>
</dbReference>
<feature type="active site" description="Phosphocysteine intermediate" evidence="5">
    <location>
        <position position="412"/>
    </location>
</feature>
<evidence type="ECO:0000256" key="3">
    <source>
        <dbReference type="ARBA" id="ARBA00022801"/>
    </source>
</evidence>
<dbReference type="PANTHER" id="PTHR46198:SF3">
    <property type="entry name" value="PROTEIN-TYROSINE-PHOSPHATASE"/>
    <property type="match status" value="1"/>
</dbReference>
<feature type="binding site" evidence="6">
    <location>
        <position position="378"/>
    </location>
    <ligand>
        <name>substrate</name>
    </ligand>
</feature>
<dbReference type="PRINTS" id="PR01778">
    <property type="entry name" value="KIMPTPASE"/>
</dbReference>
<dbReference type="InterPro" id="IPR008356">
    <property type="entry name" value="Tyr_Pase_KIM-con"/>
</dbReference>
<dbReference type="OrthoDB" id="9993594at2759"/>
<reference evidence="10" key="1">
    <citation type="submission" date="2018-03" db="EMBL/GenBank/DDBJ databases">
        <title>ARS-UCD1.2.</title>
        <authorList>
            <person name="Rosen B.D."/>
            <person name="Bickhart D.M."/>
            <person name="Koren S."/>
            <person name="Schnabel R.D."/>
            <person name="Hall R."/>
            <person name="Zimin A."/>
            <person name="Dreischer C."/>
            <person name="Schultheiss S."/>
            <person name="Schroeder S.G."/>
            <person name="Elsik C.G."/>
            <person name="Couldrey C."/>
            <person name="Liu G.E."/>
            <person name="Van Tassell C.P."/>
            <person name="Phillippy A.M."/>
            <person name="Smith T.P.L."/>
            <person name="Medrano J.F."/>
        </authorList>
    </citation>
    <scope>NUCLEOTIDE SEQUENCE [LARGE SCALE GENOMIC DNA]</scope>
    <source>
        <strain evidence="10">Hereford</strain>
    </source>
</reference>
<protein>
    <recommendedName>
        <fullName evidence="1">protein-tyrosine-phosphatase</fullName>
        <ecNumber evidence="1">3.1.3.48</ecNumber>
    </recommendedName>
</protein>
<dbReference type="PROSITE" id="PS00383">
    <property type="entry name" value="TYR_PHOSPHATASE_1"/>
    <property type="match status" value="1"/>
</dbReference>
<dbReference type="Pfam" id="PF00102">
    <property type="entry name" value="Y_phosphatase"/>
    <property type="match status" value="1"/>
</dbReference>
<dbReference type="InterPro" id="IPR000387">
    <property type="entry name" value="Tyr_Pase_dom"/>
</dbReference>
<dbReference type="InParanoid" id="A0A3Q1MNB6"/>
<evidence type="ECO:0000256" key="1">
    <source>
        <dbReference type="ARBA" id="ARBA00013064"/>
    </source>
</evidence>
<dbReference type="Bgee" id="ENSBTAG00000003016">
    <property type="expression patterns" value="Expressed in thymus and 96 other cell types or tissues"/>
</dbReference>
<feature type="region of interest" description="Disordered" evidence="7">
    <location>
        <begin position="1"/>
        <end position="157"/>
    </location>
</feature>
<dbReference type="FunFam" id="3.90.190.10:FF:000020">
    <property type="entry name" value="Tyrosine-protein phosphatase non-receptor type 5"/>
    <property type="match status" value="1"/>
</dbReference>
<evidence type="ECO:0000256" key="5">
    <source>
        <dbReference type="PIRSR" id="PIRSR608356-50"/>
    </source>
</evidence>
<evidence type="ECO:0000313" key="12">
    <source>
        <dbReference type="VGNC" id="VGNC:33542"/>
    </source>
</evidence>
<feature type="binding site" evidence="6">
    <location>
        <begin position="412"/>
        <end position="418"/>
    </location>
    <ligand>
        <name>substrate</name>
    </ligand>
</feature>
<keyword evidence="3" id="KW-0378">Hydrolase</keyword>
<keyword evidence="11" id="KW-1185">Reference proteome</keyword>
<dbReference type="SUPFAM" id="SSF52799">
    <property type="entry name" value="(Phosphotyrosine protein) phosphatases II"/>
    <property type="match status" value="1"/>
</dbReference>
<name>A0A3Q1MNB6_BOVIN</name>
<dbReference type="Reactome" id="R-BTA-5675221">
    <property type="pathway name" value="Negative regulation of MAPK pathway"/>
</dbReference>
<feature type="compositionally biased region" description="Basic and acidic residues" evidence="7">
    <location>
        <begin position="1"/>
        <end position="11"/>
    </location>
</feature>
<feature type="region of interest" description="Disordered" evidence="7">
    <location>
        <begin position="220"/>
        <end position="255"/>
    </location>
</feature>
<dbReference type="STRING" id="9913.ENSBTAP00000072740"/>
<keyword evidence="2" id="KW-0597">Phosphoprotein</keyword>
<gene>
    <name evidence="10 12" type="primary">PTPN7</name>
</gene>
<dbReference type="SMART" id="SM00404">
    <property type="entry name" value="PTPc_motif"/>
    <property type="match status" value="1"/>
</dbReference>
<keyword evidence="4" id="KW-0904">Protein phosphatase</keyword>
<reference evidence="10" key="3">
    <citation type="submission" date="2025-09" db="UniProtKB">
        <authorList>
            <consortium name="Ensembl"/>
        </authorList>
    </citation>
    <scope>IDENTIFICATION</scope>
    <source>
        <strain evidence="10">Hereford</strain>
    </source>
</reference>
<dbReference type="PANTHER" id="PTHR46198">
    <property type="entry name" value="PROTEIN-TYROSINE-PHOSPHATASE"/>
    <property type="match status" value="1"/>
</dbReference>
<dbReference type="InterPro" id="IPR000242">
    <property type="entry name" value="PTP_cat"/>
</dbReference>
<dbReference type="PRINTS" id="PR00700">
    <property type="entry name" value="PRTYPHPHTASE"/>
</dbReference>
<dbReference type="Proteomes" id="UP000009136">
    <property type="component" value="Chromosome 16"/>
</dbReference>
<reference evidence="10" key="2">
    <citation type="submission" date="2025-08" db="UniProtKB">
        <authorList>
            <consortium name="Ensembl"/>
        </authorList>
    </citation>
    <scope>IDENTIFICATION</scope>
    <source>
        <strain evidence="10">Hereford</strain>
    </source>
</reference>
<evidence type="ECO:0000313" key="10">
    <source>
        <dbReference type="Ensembl" id="ENSBTAP00000072740.2"/>
    </source>
</evidence>
<accession>A0A3Q1MNB6</accession>
<evidence type="ECO:0000256" key="6">
    <source>
        <dbReference type="PIRSR" id="PIRSR608356-51"/>
    </source>
</evidence>
<dbReference type="AlphaFoldDB" id="A0A3Q1MNB6"/>
<dbReference type="GeneTree" id="ENSGT00940000160979"/>
<evidence type="ECO:0000313" key="11">
    <source>
        <dbReference type="Proteomes" id="UP000009136"/>
    </source>
</evidence>
<feature type="compositionally biased region" description="Gly residues" evidence="7">
    <location>
        <begin position="47"/>
        <end position="56"/>
    </location>
</feature>
<feature type="binding site" evidence="6">
    <location>
        <position position="456"/>
    </location>
    <ligand>
        <name>substrate</name>
    </ligand>
</feature>
<dbReference type="Ensembl" id="ENSBTAT00000083614.2">
    <property type="protein sequence ID" value="ENSBTAP00000072740.2"/>
    <property type="gene ID" value="ENSBTAG00000003016.7"/>
</dbReference>
<dbReference type="Gene3D" id="3.90.190.10">
    <property type="entry name" value="Protein tyrosine phosphatase superfamily"/>
    <property type="match status" value="1"/>
</dbReference>
<dbReference type="GO" id="GO:0007165">
    <property type="term" value="P:signal transduction"/>
    <property type="evidence" value="ECO:0000318"/>
    <property type="project" value="GO_Central"/>
</dbReference>
<dbReference type="PROSITE" id="PS50055">
    <property type="entry name" value="TYR_PHOSPHATASE_PTP"/>
    <property type="match status" value="1"/>
</dbReference>
<organism evidence="10 11">
    <name type="scientific">Bos taurus</name>
    <name type="common">Bovine</name>
    <dbReference type="NCBI Taxonomy" id="9913"/>
    <lineage>
        <taxon>Eukaryota</taxon>
        <taxon>Metazoa</taxon>
        <taxon>Chordata</taxon>
        <taxon>Craniata</taxon>
        <taxon>Vertebrata</taxon>
        <taxon>Euteleostomi</taxon>
        <taxon>Mammalia</taxon>
        <taxon>Eutheria</taxon>
        <taxon>Laurasiatheria</taxon>
        <taxon>Artiodactyla</taxon>
        <taxon>Ruminantia</taxon>
        <taxon>Pecora</taxon>
        <taxon>Bovidae</taxon>
        <taxon>Bovinae</taxon>
        <taxon>Bos</taxon>
    </lineage>
</organism>
<evidence type="ECO:0000256" key="4">
    <source>
        <dbReference type="ARBA" id="ARBA00022912"/>
    </source>
</evidence>
<evidence type="ECO:0000259" key="9">
    <source>
        <dbReference type="PROSITE" id="PS50056"/>
    </source>
</evidence>
<evidence type="ECO:0000259" key="8">
    <source>
        <dbReference type="PROSITE" id="PS50055"/>
    </source>
</evidence>
<feature type="domain" description="Tyrosine specific protein phosphatases" evidence="9">
    <location>
        <begin position="386"/>
        <end position="462"/>
    </location>
</feature>
<evidence type="ECO:0000256" key="7">
    <source>
        <dbReference type="SAM" id="MobiDB-lite"/>
    </source>
</evidence>
<dbReference type="SMART" id="SM00194">
    <property type="entry name" value="PTPc"/>
    <property type="match status" value="1"/>
</dbReference>
<dbReference type="InterPro" id="IPR016130">
    <property type="entry name" value="Tyr_Pase_AS"/>
</dbReference>
<proteinExistence type="predicted"/>
<dbReference type="VGNC" id="VGNC:33542">
    <property type="gene designation" value="PTPN7"/>
</dbReference>
<feature type="compositionally biased region" description="Low complexity" evidence="7">
    <location>
        <begin position="220"/>
        <end position="240"/>
    </location>
</feature>
<feature type="compositionally biased region" description="Basic residues" evidence="7">
    <location>
        <begin position="133"/>
        <end position="144"/>
    </location>
</feature>
<dbReference type="VEuPathDB" id="HostDB:ENSBTAG00000003016"/>
<dbReference type="InterPro" id="IPR003595">
    <property type="entry name" value="Tyr_Pase_cat"/>
</dbReference>
<feature type="domain" description="Tyrosine-protein phosphatase" evidence="8">
    <location>
        <begin position="250"/>
        <end position="471"/>
    </location>
</feature>
<dbReference type="EC" id="3.1.3.48" evidence="1"/>
<evidence type="ECO:0000256" key="2">
    <source>
        <dbReference type="ARBA" id="ARBA00022553"/>
    </source>
</evidence>
<dbReference type="InterPro" id="IPR029021">
    <property type="entry name" value="Prot-tyrosine_phosphatase-like"/>
</dbReference>
<dbReference type="PROSITE" id="PS50056">
    <property type="entry name" value="TYR_PHOSPHATASE_2"/>
    <property type="match status" value="1"/>
</dbReference>
<dbReference type="GO" id="GO:0004725">
    <property type="term" value="F:protein tyrosine phosphatase activity"/>
    <property type="evidence" value="ECO:0000318"/>
    <property type="project" value="GO_Central"/>
</dbReference>
<sequence length="481" mass="52204">RRRSPAREAVVRARLWPRCGQAGPRGQRREAAGPAGGNRQLGARGWQLGGAEGGSGLPEASPALRDRQTDRQTAGKRSLGTRPPRGRHPTPLQRSWPSPRVTLPLPGEQQKTARRPEVPKGRRLPNSLEAKPHGRVSSRGRRPQHGPGPGAAPEQRSGLPIAFIVAFRGSHDPASARPGPSQEARAAAGEAWLQCGPDAGRAVPGGCGAHLLRAHAPGGHAALPAHRRAAPQPAGPAAPATQSHTAGRGIPDPQSRVCLGRAQSQEDGDYINANYIRGYDGQDKAYIATQGPMPNTVSDFWEMVWQEEAPLIIMLTQLREGKEKCVHYWPTEEETYGPFRIRVQDVRERPEYTVRTLTIQHQEQRRALKHILFSAWPDHQTPESAGPLLRLVAEVEDGPETGARSGPIVVHCSAGIGRTGCFIATRIGCQQLKARGEVDILSIVCQLRLDRGGMIQTAEQYQFLHHTLALFAAQLPEEPSP</sequence>